<dbReference type="AlphaFoldDB" id="A0A7R9PLC3"/>
<dbReference type="EMBL" id="OE841034">
    <property type="protein sequence ID" value="CAD7593787.1"/>
    <property type="molecule type" value="Genomic_DNA"/>
</dbReference>
<accession>A0A7R9PLC3</accession>
<evidence type="ECO:0000313" key="1">
    <source>
        <dbReference type="EMBL" id="CAD7593787.1"/>
    </source>
</evidence>
<name>A0A7R9PLC3_TIMGE</name>
<protein>
    <submittedName>
        <fullName evidence="1">Uncharacterized protein</fullName>
    </submittedName>
</protein>
<organism evidence="1">
    <name type="scientific">Timema genevievae</name>
    <name type="common">Walking stick</name>
    <dbReference type="NCBI Taxonomy" id="629358"/>
    <lineage>
        <taxon>Eukaryota</taxon>
        <taxon>Metazoa</taxon>
        <taxon>Ecdysozoa</taxon>
        <taxon>Arthropoda</taxon>
        <taxon>Hexapoda</taxon>
        <taxon>Insecta</taxon>
        <taxon>Pterygota</taxon>
        <taxon>Neoptera</taxon>
        <taxon>Polyneoptera</taxon>
        <taxon>Phasmatodea</taxon>
        <taxon>Timematodea</taxon>
        <taxon>Timematoidea</taxon>
        <taxon>Timematidae</taxon>
        <taxon>Timema</taxon>
    </lineage>
</organism>
<reference evidence="1" key="1">
    <citation type="submission" date="2020-11" db="EMBL/GenBank/DDBJ databases">
        <authorList>
            <person name="Tran Van P."/>
        </authorList>
    </citation>
    <scope>NUCLEOTIDE SEQUENCE</scope>
</reference>
<proteinExistence type="predicted"/>
<gene>
    <name evidence="1" type="ORF">TGEB3V08_LOCUS5458</name>
</gene>
<sequence>MKMAVESGDEAGEGRLTECRLGEDVGRLYTPAPLGSFSSVTSGTSYNYKHTLASRLTTRSYVLITLMVLGNMKSRHNRVEDACECVSSQIPAITSPTLGASVEDKIPLLAGLLDAHSILLSPHSLVPDKHVK</sequence>